<comment type="caution">
    <text evidence="1">The sequence shown here is derived from an EMBL/GenBank/DDBJ whole genome shotgun (WGS) entry which is preliminary data.</text>
</comment>
<dbReference type="Proteomes" id="UP000182811">
    <property type="component" value="Unassembled WGS sequence"/>
</dbReference>
<evidence type="ECO:0000313" key="1">
    <source>
        <dbReference type="EMBL" id="OIQ58387.1"/>
    </source>
</evidence>
<proteinExistence type="predicted"/>
<sequence length="39" mass="4379">MANVIHRSSSLGNFLSFRSYTCDPEDFRAGSRVEGMQVL</sequence>
<reference evidence="1 2" key="1">
    <citation type="submission" date="2016-08" db="EMBL/GenBank/DDBJ databases">
        <title>Genome-based comparison of Moorella thermoacetic strains.</title>
        <authorList>
            <person name="Poehlein A."/>
            <person name="Bengelsdorf F.R."/>
            <person name="Esser C."/>
            <person name="Duerre P."/>
            <person name="Daniel R."/>
        </authorList>
    </citation>
    <scope>NUCLEOTIDE SEQUENCE [LARGE SCALE GENOMIC DNA]</scope>
    <source>
        <strain evidence="1 2">DSM 21394</strain>
    </source>
</reference>
<protein>
    <submittedName>
        <fullName evidence="1">Uncharacterized protein</fullName>
    </submittedName>
</protein>
<dbReference type="EMBL" id="MDDC01000016">
    <property type="protein sequence ID" value="OIQ58387.1"/>
    <property type="molecule type" value="Genomic_DNA"/>
</dbReference>
<name>A0A1J5NYE5_NEOTH</name>
<dbReference type="AlphaFoldDB" id="A0A1J5NYE5"/>
<gene>
    <name evidence="1" type="ORF">MOTE_20510</name>
</gene>
<organism evidence="1 2">
    <name type="scientific">Neomoorella thermoacetica</name>
    <name type="common">Clostridium thermoaceticum</name>
    <dbReference type="NCBI Taxonomy" id="1525"/>
    <lineage>
        <taxon>Bacteria</taxon>
        <taxon>Bacillati</taxon>
        <taxon>Bacillota</taxon>
        <taxon>Clostridia</taxon>
        <taxon>Neomoorellales</taxon>
        <taxon>Neomoorellaceae</taxon>
        <taxon>Neomoorella</taxon>
    </lineage>
</organism>
<evidence type="ECO:0000313" key="2">
    <source>
        <dbReference type="Proteomes" id="UP000182811"/>
    </source>
</evidence>
<accession>A0A1J5NYE5</accession>